<sequence>MPAHNARVHTQTIAIIQPDNRGHFHEKGEFEESEQRPEHLLHHVAPLQTGRGCDIMSLVKGYPGNCMWSFVYSAEGFLLSPSALFFDARNHKLVLGGI</sequence>
<accession>A0AAN8HXS1</accession>
<organism evidence="1 2">
    <name type="scientific">Champsocephalus gunnari</name>
    <name type="common">Mackerel icefish</name>
    <dbReference type="NCBI Taxonomy" id="52237"/>
    <lineage>
        <taxon>Eukaryota</taxon>
        <taxon>Metazoa</taxon>
        <taxon>Chordata</taxon>
        <taxon>Craniata</taxon>
        <taxon>Vertebrata</taxon>
        <taxon>Euteleostomi</taxon>
        <taxon>Actinopterygii</taxon>
        <taxon>Neopterygii</taxon>
        <taxon>Teleostei</taxon>
        <taxon>Neoteleostei</taxon>
        <taxon>Acanthomorphata</taxon>
        <taxon>Eupercaria</taxon>
        <taxon>Perciformes</taxon>
        <taxon>Notothenioidei</taxon>
        <taxon>Channichthyidae</taxon>
        <taxon>Champsocephalus</taxon>
    </lineage>
</organism>
<dbReference type="AlphaFoldDB" id="A0AAN8HXS1"/>
<name>A0AAN8HXS1_CHAGU</name>
<evidence type="ECO:0000313" key="1">
    <source>
        <dbReference type="EMBL" id="KAK5931988.1"/>
    </source>
</evidence>
<dbReference type="Proteomes" id="UP001331515">
    <property type="component" value="Unassembled WGS sequence"/>
</dbReference>
<evidence type="ECO:0000313" key="2">
    <source>
        <dbReference type="Proteomes" id="UP001331515"/>
    </source>
</evidence>
<protein>
    <submittedName>
        <fullName evidence="1">Uncharacterized protein</fullName>
    </submittedName>
</protein>
<dbReference type="EMBL" id="JAURVH010001515">
    <property type="protein sequence ID" value="KAK5931988.1"/>
    <property type="molecule type" value="Genomic_DNA"/>
</dbReference>
<reference evidence="1 2" key="1">
    <citation type="journal article" date="2023" name="Mol. Biol. Evol.">
        <title>Genomics of Secondarily Temperate Adaptation in the Only Non-Antarctic Icefish.</title>
        <authorList>
            <person name="Rivera-Colon A.G."/>
            <person name="Rayamajhi N."/>
            <person name="Minhas B.F."/>
            <person name="Madrigal G."/>
            <person name="Bilyk K.T."/>
            <person name="Yoon V."/>
            <person name="Hune M."/>
            <person name="Gregory S."/>
            <person name="Cheng C.H.C."/>
            <person name="Catchen J.M."/>
        </authorList>
    </citation>
    <scope>NUCLEOTIDE SEQUENCE [LARGE SCALE GENOMIC DNA]</scope>
    <source>
        <tissue evidence="1">White muscle</tissue>
    </source>
</reference>
<gene>
    <name evidence="1" type="ORF">CgunFtcFv8_003728</name>
</gene>
<proteinExistence type="predicted"/>
<keyword evidence="2" id="KW-1185">Reference proteome</keyword>
<comment type="caution">
    <text evidence="1">The sequence shown here is derived from an EMBL/GenBank/DDBJ whole genome shotgun (WGS) entry which is preliminary data.</text>
</comment>